<keyword evidence="2" id="KW-0456">Lyase</keyword>
<dbReference type="Pfam" id="PF02775">
    <property type="entry name" value="TPP_enzyme_C"/>
    <property type="match status" value="1"/>
</dbReference>
<evidence type="ECO:0000256" key="1">
    <source>
        <dbReference type="ARBA" id="ARBA00022793"/>
    </source>
</evidence>
<dbReference type="SUPFAM" id="SSF52518">
    <property type="entry name" value="Thiamin diphosphate-binding fold (THDP-binding)"/>
    <property type="match status" value="2"/>
</dbReference>
<dbReference type="GO" id="GO:0032923">
    <property type="term" value="P:organic phosphonate biosynthetic process"/>
    <property type="evidence" value="ECO:0007669"/>
    <property type="project" value="InterPro"/>
</dbReference>
<dbReference type="InterPro" id="IPR017684">
    <property type="entry name" value="Phosphono-pyrv_decarboxylase"/>
</dbReference>
<protein>
    <submittedName>
        <fullName evidence="4">Putative phosphonopyruvate decarboxylase</fullName>
    </submittedName>
</protein>
<feature type="domain" description="Thiamine pyrophosphate enzyme TPP-binding" evidence="3">
    <location>
        <begin position="184"/>
        <end position="297"/>
    </location>
</feature>
<keyword evidence="1" id="KW-0210">Decarboxylase</keyword>
<organism evidence="4 5">
    <name type="scientific">Bradyrhizobium oligotrophicum S58</name>
    <dbReference type="NCBI Taxonomy" id="1245469"/>
    <lineage>
        <taxon>Bacteria</taxon>
        <taxon>Pseudomonadati</taxon>
        <taxon>Pseudomonadota</taxon>
        <taxon>Alphaproteobacteria</taxon>
        <taxon>Hyphomicrobiales</taxon>
        <taxon>Nitrobacteraceae</taxon>
        <taxon>Bradyrhizobium</taxon>
    </lineage>
</organism>
<sequence>MIDVPAANEGSAVALAAGAALSGQRAVVALQNSGLGHVVNPLTSLLMVNRIPVFLLISVRGHPDESADEPQHIFMGAATKAILDQLAIDWYEFDGTTGGLDQLLIRAAEAHRQEAPFAVLLRKGQLTQSPAGPAPDAPLDYPLSAGEAIELICQRLDPATPIVSTTGFITRELFRVNDRAENFYMQGSLGHCSALAAGLAIARPERPVLALDGDGGALMHMGVMSTIGHAKPQNLIHVVLDNESYASTGGQASTSRSSSLDLVASACGYRSSVRCVEAEHIMTAMKHCASTPGPHFLLCKINRFHPATLPRVTTRHTPVGNKRRFQDAMERNVLEPSAVG</sequence>
<dbReference type="PANTHER" id="PTHR42818:SF1">
    <property type="entry name" value="SULFOPYRUVATE DECARBOXYLASE"/>
    <property type="match status" value="1"/>
</dbReference>
<evidence type="ECO:0000313" key="5">
    <source>
        <dbReference type="Proteomes" id="UP000011841"/>
    </source>
</evidence>
<dbReference type="AlphaFoldDB" id="M4ZL33"/>
<dbReference type="eggNOG" id="COG4032">
    <property type="taxonomic scope" value="Bacteria"/>
</dbReference>
<dbReference type="NCBIfam" id="TIGR03297">
    <property type="entry name" value="Ppyr-DeCO2ase"/>
    <property type="match status" value="1"/>
</dbReference>
<gene>
    <name evidence="4" type="ORF">S58_09490</name>
</gene>
<dbReference type="GO" id="GO:0033980">
    <property type="term" value="F:phosphonopyruvate decarboxylase activity"/>
    <property type="evidence" value="ECO:0007669"/>
    <property type="project" value="InterPro"/>
</dbReference>
<dbReference type="PATRIC" id="fig|1245469.3.peg.967"/>
<evidence type="ECO:0000313" key="4">
    <source>
        <dbReference type="EMBL" id="BAM86960.1"/>
    </source>
</evidence>
<name>M4ZL33_9BRAD</name>
<dbReference type="STRING" id="1245469.S58_09490"/>
<evidence type="ECO:0000259" key="3">
    <source>
        <dbReference type="Pfam" id="PF02775"/>
    </source>
</evidence>
<keyword evidence="5" id="KW-1185">Reference proteome</keyword>
<dbReference type="InterPro" id="IPR011766">
    <property type="entry name" value="TPP_enzyme_TPP-bd"/>
</dbReference>
<dbReference type="PANTHER" id="PTHR42818">
    <property type="entry name" value="SULFOPYRUVATE DECARBOXYLASE SUBUNIT ALPHA"/>
    <property type="match status" value="1"/>
</dbReference>
<accession>M4ZL33</accession>
<keyword evidence="4" id="KW-0670">Pyruvate</keyword>
<dbReference type="EMBL" id="AP012603">
    <property type="protein sequence ID" value="BAM86960.1"/>
    <property type="molecule type" value="Genomic_DNA"/>
</dbReference>
<dbReference type="Gene3D" id="3.40.50.970">
    <property type="match status" value="2"/>
</dbReference>
<evidence type="ECO:0000256" key="2">
    <source>
        <dbReference type="ARBA" id="ARBA00023239"/>
    </source>
</evidence>
<dbReference type="KEGG" id="aol:S58_09490"/>
<dbReference type="eggNOG" id="COG0028">
    <property type="taxonomic scope" value="Bacteria"/>
</dbReference>
<dbReference type="HOGENOM" id="CLU_042853_0_0_5"/>
<proteinExistence type="predicted"/>
<dbReference type="InterPro" id="IPR029061">
    <property type="entry name" value="THDP-binding"/>
</dbReference>
<dbReference type="Proteomes" id="UP000011841">
    <property type="component" value="Chromosome"/>
</dbReference>
<reference evidence="4 5" key="1">
    <citation type="journal article" date="2013" name="Appl. Environ. Microbiol.">
        <title>Genome analysis suggests that the soil oligotrophic bacterium Agromonas oligotrophica (Bradyrhizobium oligotrophicum) is a nitrogen-fixing symbiont of Aeschynomene indica.</title>
        <authorList>
            <person name="Okubo T."/>
            <person name="Fukushima S."/>
            <person name="Itakura M."/>
            <person name="Oshima K."/>
            <person name="Longtonglang A."/>
            <person name="Teaumroong N."/>
            <person name="Mitsui H."/>
            <person name="Hattori M."/>
            <person name="Hattori R."/>
            <person name="Hattori T."/>
            <person name="Minamisawa K."/>
        </authorList>
    </citation>
    <scope>NUCLEOTIDE SEQUENCE [LARGE SCALE GENOMIC DNA]</scope>
    <source>
        <strain evidence="4 5">S58</strain>
    </source>
</reference>
<dbReference type="InterPro" id="IPR051818">
    <property type="entry name" value="TPP_dependent_decarboxylase"/>
</dbReference>
<dbReference type="GO" id="GO:0030976">
    <property type="term" value="F:thiamine pyrophosphate binding"/>
    <property type="evidence" value="ECO:0007669"/>
    <property type="project" value="InterPro"/>
</dbReference>